<evidence type="ECO:0000313" key="2">
    <source>
        <dbReference type="Proteomes" id="UP001304650"/>
    </source>
</evidence>
<dbReference type="InterPro" id="IPR011050">
    <property type="entry name" value="Pectin_lyase_fold/virulence"/>
</dbReference>
<dbReference type="RefSeq" id="WP_314796525.1">
    <property type="nucleotide sequence ID" value="NZ_CP130319.1"/>
</dbReference>
<keyword evidence="2" id="KW-1185">Reference proteome</keyword>
<name>A0AA96RJ52_9BACL</name>
<evidence type="ECO:0000313" key="1">
    <source>
        <dbReference type="EMBL" id="WNR42786.1"/>
    </source>
</evidence>
<organism evidence="1 2">
    <name type="scientific">Paenibacillus roseopurpureus</name>
    <dbReference type="NCBI Taxonomy" id="2918901"/>
    <lineage>
        <taxon>Bacteria</taxon>
        <taxon>Bacillati</taxon>
        <taxon>Bacillota</taxon>
        <taxon>Bacilli</taxon>
        <taxon>Bacillales</taxon>
        <taxon>Paenibacillaceae</taxon>
        <taxon>Paenibacillus</taxon>
    </lineage>
</organism>
<protein>
    <submittedName>
        <fullName evidence="1">Uncharacterized protein</fullName>
    </submittedName>
</protein>
<sequence>MPAYTKPGYAPDTGTKKFYLAGSRAGLDVATEWYIDASNSTLFLYTPTGDCPANHLVEMKSRKWGFDLGTSTNIHIKGLNIFGTGIRTWDSQDSGIDGIVADYPAISRVSYSAGYDPGNVGFSGAMTTDSGIVPGGMAYNHYGRANILKNSVIKNAKTTAAFALGGEESKVVNNDIHDALMAVIANGRRFLISYNTIHDIGSNAVQDYYYNTIIEHNDISQILKDGNKDDEPFHPYGMDVGNSEWRYNRIHNFSALHYAAGLYADNGTSNLLICSIPHFNLRLDLVALA</sequence>
<dbReference type="SUPFAM" id="SSF51126">
    <property type="entry name" value="Pectin lyase-like"/>
    <property type="match status" value="1"/>
</dbReference>
<dbReference type="AlphaFoldDB" id="A0AA96RJ52"/>
<gene>
    <name evidence="1" type="ORF">MJB10_16860</name>
</gene>
<proteinExistence type="predicted"/>
<dbReference type="Proteomes" id="UP001304650">
    <property type="component" value="Chromosome"/>
</dbReference>
<accession>A0AA96RJ52</accession>
<dbReference type="EMBL" id="CP130319">
    <property type="protein sequence ID" value="WNR42786.1"/>
    <property type="molecule type" value="Genomic_DNA"/>
</dbReference>
<reference evidence="1" key="1">
    <citation type="submission" date="2022-02" db="EMBL/GenBank/DDBJ databases">
        <title>Paenibacillus sp. MBLB1832 Whole Genome Shotgun Sequencing.</title>
        <authorList>
            <person name="Hwang C.Y."/>
            <person name="Cho E.-S."/>
            <person name="Seo M.-J."/>
        </authorList>
    </citation>
    <scope>NUCLEOTIDE SEQUENCE</scope>
    <source>
        <strain evidence="1">MBLB1832</strain>
    </source>
</reference>
<dbReference type="KEGG" id="proo:MJB10_16860"/>